<dbReference type="RefSeq" id="WP_188850963.1">
    <property type="nucleotide sequence ID" value="NZ_BMJJ01000005.1"/>
</dbReference>
<keyword evidence="2" id="KW-1185">Reference proteome</keyword>
<protein>
    <recommendedName>
        <fullName evidence="3">DUF2218 domain-containing protein</fullName>
    </recommendedName>
</protein>
<dbReference type="InterPro" id="IPR014543">
    <property type="entry name" value="UCP028291"/>
</dbReference>
<dbReference type="Proteomes" id="UP000613160">
    <property type="component" value="Unassembled WGS sequence"/>
</dbReference>
<reference evidence="1" key="1">
    <citation type="journal article" date="2014" name="Int. J. Syst. Evol. Microbiol.">
        <title>Complete genome sequence of Corynebacterium casei LMG S-19264T (=DSM 44701T), isolated from a smear-ripened cheese.</title>
        <authorList>
            <consortium name="US DOE Joint Genome Institute (JGI-PGF)"/>
            <person name="Walter F."/>
            <person name="Albersmeier A."/>
            <person name="Kalinowski J."/>
            <person name="Ruckert C."/>
        </authorList>
    </citation>
    <scope>NUCLEOTIDE SEQUENCE</scope>
    <source>
        <strain evidence="1">CGMCC 1.15493</strain>
    </source>
</reference>
<evidence type="ECO:0008006" key="3">
    <source>
        <dbReference type="Google" id="ProtNLM"/>
    </source>
</evidence>
<dbReference type="AlphaFoldDB" id="A0A916XY27"/>
<proteinExistence type="predicted"/>
<comment type="caution">
    <text evidence="1">The sequence shown here is derived from an EMBL/GenBank/DDBJ whole genome shotgun (WGS) entry which is preliminary data.</text>
</comment>
<organism evidence="1 2">
    <name type="scientific">Aureimonas glaciei</name>
    <dbReference type="NCBI Taxonomy" id="1776957"/>
    <lineage>
        <taxon>Bacteria</taxon>
        <taxon>Pseudomonadati</taxon>
        <taxon>Pseudomonadota</taxon>
        <taxon>Alphaproteobacteria</taxon>
        <taxon>Hyphomicrobiales</taxon>
        <taxon>Aurantimonadaceae</taxon>
        <taxon>Aureimonas</taxon>
    </lineage>
</organism>
<evidence type="ECO:0000313" key="2">
    <source>
        <dbReference type="Proteomes" id="UP000613160"/>
    </source>
</evidence>
<name>A0A916XY27_9HYPH</name>
<evidence type="ECO:0000313" key="1">
    <source>
        <dbReference type="EMBL" id="GGD20823.1"/>
    </source>
</evidence>
<dbReference type="PIRSF" id="PIRSF028291">
    <property type="entry name" value="UCP028291"/>
    <property type="match status" value="1"/>
</dbReference>
<dbReference type="Pfam" id="PF09981">
    <property type="entry name" value="DUF2218"/>
    <property type="match status" value="1"/>
</dbReference>
<dbReference type="Gene3D" id="3.30.310.50">
    <property type="entry name" value="Alpha-D-phosphohexomutase, C-terminal domain"/>
    <property type="match status" value="1"/>
</dbReference>
<dbReference type="EMBL" id="BMJJ01000005">
    <property type="protein sequence ID" value="GGD20823.1"/>
    <property type="molecule type" value="Genomic_DNA"/>
</dbReference>
<reference evidence="1" key="2">
    <citation type="submission" date="2020-09" db="EMBL/GenBank/DDBJ databases">
        <authorList>
            <person name="Sun Q."/>
            <person name="Zhou Y."/>
        </authorList>
    </citation>
    <scope>NUCLEOTIDE SEQUENCE</scope>
    <source>
        <strain evidence="1">CGMCC 1.15493</strain>
    </source>
</reference>
<sequence>MAQSLARVPTAHGSRYLQQLCKHWSHKLEVVFTPAEGTVRFDAAVATMRAEPEALVVAITADDPAVLERMKTVVSTHLDRFAFKEAPLGFDWS</sequence>
<accession>A0A916XY27</accession>
<gene>
    <name evidence="1" type="ORF">GCM10011335_24680</name>
</gene>